<dbReference type="EMBL" id="JAKOGI010000600">
    <property type="protein sequence ID" value="KAJ8432522.1"/>
    <property type="molecule type" value="Genomic_DNA"/>
</dbReference>
<comment type="caution">
    <text evidence="2">The sequence shown here is derived from an EMBL/GenBank/DDBJ whole genome shotgun (WGS) entry which is preliminary data.</text>
</comment>
<protein>
    <submittedName>
        <fullName evidence="2">Uncharacterized protein</fullName>
    </submittedName>
</protein>
<sequence length="192" mass="22020">MVGKETRVLGLGLGVLGFWKREDGEAGRRREEDAIVEEERERDRAEMKVNRDQPTGERERRGTRGREGRGRREESGRSARQDERQIQRRCLPASSPALDCLPASFPAPLLTRRPPIRSCTPWRPVPKSQFGPCLVVHCSAIDLRRLCKFCIYVNHLELNPCPRPDKYGTLGTMDDNELVIHWRMIGNKVCQC</sequence>
<evidence type="ECO:0000313" key="3">
    <source>
        <dbReference type="Proteomes" id="UP001153076"/>
    </source>
</evidence>
<organism evidence="2 3">
    <name type="scientific">Carnegiea gigantea</name>
    <dbReference type="NCBI Taxonomy" id="171969"/>
    <lineage>
        <taxon>Eukaryota</taxon>
        <taxon>Viridiplantae</taxon>
        <taxon>Streptophyta</taxon>
        <taxon>Embryophyta</taxon>
        <taxon>Tracheophyta</taxon>
        <taxon>Spermatophyta</taxon>
        <taxon>Magnoliopsida</taxon>
        <taxon>eudicotyledons</taxon>
        <taxon>Gunneridae</taxon>
        <taxon>Pentapetalae</taxon>
        <taxon>Caryophyllales</taxon>
        <taxon>Cactineae</taxon>
        <taxon>Cactaceae</taxon>
        <taxon>Cactoideae</taxon>
        <taxon>Echinocereeae</taxon>
        <taxon>Carnegiea</taxon>
    </lineage>
</organism>
<accession>A0A9Q1Q861</accession>
<dbReference type="AlphaFoldDB" id="A0A9Q1Q861"/>
<evidence type="ECO:0000256" key="1">
    <source>
        <dbReference type="SAM" id="MobiDB-lite"/>
    </source>
</evidence>
<name>A0A9Q1Q861_9CARY</name>
<evidence type="ECO:0000313" key="2">
    <source>
        <dbReference type="EMBL" id="KAJ8432522.1"/>
    </source>
</evidence>
<dbReference type="Proteomes" id="UP001153076">
    <property type="component" value="Unassembled WGS sequence"/>
</dbReference>
<feature type="region of interest" description="Disordered" evidence="1">
    <location>
        <begin position="22"/>
        <end position="86"/>
    </location>
</feature>
<proteinExistence type="predicted"/>
<reference evidence="2" key="1">
    <citation type="submission" date="2022-04" db="EMBL/GenBank/DDBJ databases">
        <title>Carnegiea gigantea Genome sequencing and assembly v2.</title>
        <authorList>
            <person name="Copetti D."/>
            <person name="Sanderson M.J."/>
            <person name="Burquez A."/>
            <person name="Wojciechowski M.F."/>
        </authorList>
    </citation>
    <scope>NUCLEOTIDE SEQUENCE</scope>
    <source>
        <strain evidence="2">SGP5-SGP5p</strain>
        <tissue evidence="2">Aerial part</tissue>
    </source>
</reference>
<gene>
    <name evidence="2" type="ORF">Cgig2_030314</name>
</gene>
<keyword evidence="3" id="KW-1185">Reference proteome</keyword>